<sequence>MLLLATGSDALAQQRKKAEVELVLGSLLASVDSAGVTTSHGSVGVGIGVVAPLHQAGGITLSAMVQPVAGFGLASGLSVDQIHIPVGFRLSTEEWTDERTSPIIGGAIGAGAMLSGSRYAGGRGAADIRPFICADLYIGTFQRGVLRLRYFYALGQYHPVPQTSIGYHGLFIVGTTAW</sequence>
<gene>
    <name evidence="1" type="ORF">BGO89_10425</name>
</gene>
<evidence type="ECO:0000313" key="2">
    <source>
        <dbReference type="Proteomes" id="UP000184233"/>
    </source>
</evidence>
<evidence type="ECO:0000313" key="1">
    <source>
        <dbReference type="EMBL" id="OJX56929.1"/>
    </source>
</evidence>
<dbReference type="EMBL" id="MKVH01000024">
    <property type="protein sequence ID" value="OJX56929.1"/>
    <property type="molecule type" value="Genomic_DNA"/>
</dbReference>
<dbReference type="AlphaFoldDB" id="A0A1M3KXH0"/>
<protein>
    <recommendedName>
        <fullName evidence="3">Outer membrane protein beta-barrel domain-containing protein</fullName>
    </recommendedName>
</protein>
<accession>A0A1M3KXH0</accession>
<evidence type="ECO:0008006" key="3">
    <source>
        <dbReference type="Google" id="ProtNLM"/>
    </source>
</evidence>
<proteinExistence type="predicted"/>
<dbReference type="Proteomes" id="UP000184233">
    <property type="component" value="Unassembled WGS sequence"/>
</dbReference>
<organism evidence="1 2">
    <name type="scientific">Candidatus Kapaibacterium thiocyanatum</name>
    <dbReference type="NCBI Taxonomy" id="1895771"/>
    <lineage>
        <taxon>Bacteria</taxon>
        <taxon>Pseudomonadati</taxon>
        <taxon>Candidatus Kapaibacteriota</taxon>
        <taxon>Candidatus Kapaibacteriia</taxon>
        <taxon>Candidatus Kapaibacteriales</taxon>
        <taxon>Candidatus Kapaibacteriaceae</taxon>
        <taxon>Candidatus Kapaibacterium</taxon>
    </lineage>
</organism>
<reference evidence="1 2" key="1">
    <citation type="submission" date="2016-09" db="EMBL/GenBank/DDBJ databases">
        <title>Genome-resolved meta-omics ties microbial dynamics to process performance in biotechnology for thiocyanate degradation.</title>
        <authorList>
            <person name="Kantor R.S."/>
            <person name="Huddy R.J."/>
            <person name="Iyer R."/>
            <person name="Thomas B.C."/>
            <person name="Brown C.T."/>
            <person name="Anantharaman K."/>
            <person name="Tringe S."/>
            <person name="Hettich R.L."/>
            <person name="Harrison S.T."/>
            <person name="Banfield J.F."/>
        </authorList>
    </citation>
    <scope>NUCLEOTIDE SEQUENCE [LARGE SCALE GENOMIC DNA]</scope>
    <source>
        <strain evidence="1">59-99</strain>
    </source>
</reference>
<comment type="caution">
    <text evidence="1">The sequence shown here is derived from an EMBL/GenBank/DDBJ whole genome shotgun (WGS) entry which is preliminary data.</text>
</comment>
<name>A0A1M3KXH0_9BACT</name>